<evidence type="ECO:0000256" key="5">
    <source>
        <dbReference type="ARBA" id="ARBA00023136"/>
    </source>
</evidence>
<dbReference type="PANTHER" id="PTHR23506:SF23">
    <property type="entry name" value="GH10249P"/>
    <property type="match status" value="1"/>
</dbReference>
<evidence type="ECO:0000256" key="2">
    <source>
        <dbReference type="ARBA" id="ARBA00022448"/>
    </source>
</evidence>
<accession>A0A7U7J5B5</accession>
<dbReference type="PROSITE" id="PS50850">
    <property type="entry name" value="MFS"/>
    <property type="match status" value="1"/>
</dbReference>
<keyword evidence="2" id="KW-0813">Transport</keyword>
<evidence type="ECO:0000256" key="6">
    <source>
        <dbReference type="SAM" id="Phobius"/>
    </source>
</evidence>
<organism evidence="8 9">
    <name type="scientific">Candidatus Contendobacter odensis Run_B_J11</name>
    <dbReference type="NCBI Taxonomy" id="1400861"/>
    <lineage>
        <taxon>Bacteria</taxon>
        <taxon>Pseudomonadati</taxon>
        <taxon>Pseudomonadota</taxon>
        <taxon>Gammaproteobacteria</taxon>
        <taxon>Candidatus Competibacteraceae</taxon>
        <taxon>Candidatus Contendibacter</taxon>
    </lineage>
</organism>
<dbReference type="GO" id="GO:0022857">
    <property type="term" value="F:transmembrane transporter activity"/>
    <property type="evidence" value="ECO:0007669"/>
    <property type="project" value="InterPro"/>
</dbReference>
<dbReference type="RefSeq" id="WP_051497870.1">
    <property type="nucleotide sequence ID" value="NZ_CBTK010000253.1"/>
</dbReference>
<feature type="transmembrane region" description="Helical" evidence="6">
    <location>
        <begin position="697"/>
        <end position="718"/>
    </location>
</feature>
<keyword evidence="9" id="KW-1185">Reference proteome</keyword>
<proteinExistence type="predicted"/>
<name>A0A7U7J5B5_9GAMM</name>
<protein>
    <submittedName>
        <fullName evidence="8">Permease of the major facilitator superfamily</fullName>
    </submittedName>
</protein>
<dbReference type="InterPro" id="IPR020846">
    <property type="entry name" value="MFS_dom"/>
</dbReference>
<dbReference type="Gene3D" id="1.20.1250.20">
    <property type="entry name" value="MFS general substrate transporter like domains"/>
    <property type="match status" value="1"/>
</dbReference>
<evidence type="ECO:0000256" key="4">
    <source>
        <dbReference type="ARBA" id="ARBA00022989"/>
    </source>
</evidence>
<comment type="subcellular location">
    <subcellularLocation>
        <location evidence="1">Membrane</location>
        <topology evidence="1">Multi-pass membrane protein</topology>
    </subcellularLocation>
</comment>
<dbReference type="InterPro" id="IPR011701">
    <property type="entry name" value="MFS"/>
</dbReference>
<dbReference type="PANTHER" id="PTHR23506">
    <property type="entry name" value="GH10249P"/>
    <property type="match status" value="1"/>
</dbReference>
<feature type="transmembrane region" description="Helical" evidence="6">
    <location>
        <begin position="535"/>
        <end position="562"/>
    </location>
</feature>
<feature type="transmembrane region" description="Helical" evidence="6">
    <location>
        <begin position="453"/>
        <end position="475"/>
    </location>
</feature>
<dbReference type="GO" id="GO:0016020">
    <property type="term" value="C:membrane"/>
    <property type="evidence" value="ECO:0007669"/>
    <property type="project" value="UniProtKB-SubCell"/>
</dbReference>
<sequence>MPTQITELMLMNAASAVATPDVPTADYARWISRRIHALTLLILLVALIGFSLFAMQAFEARLAPEIGRKSATIGRILTAQIERAVGYGIPFAQLTGMDPFLSSVFQDNPEVAYLLITDATGTILYAAGPGAVEGQAALVSSGAVMPLPEEATSTRSVGAFYDTALIMKRGDNRIGALHIGVRQSFVRGQLAEIVYDVLTVLVVALLVAFEMVAVLVALRVARPLARAERLLERLRRGDFRYDGNGSKSDEVGRFTTALATVTRRVNERYWRLVQEAEEIKAGQIDPSIVARIEAVMSRLKTRFHFLALGALPINLREPSLAAVRGPLFLFVLAEELSRSFMPLYIRQLYTANPMIIPGLSEDTMIGLPMALFMLCIAVTTPFAGCWTDRWGTRRLFIVALLPGLAGAIGTALAGSVLDLLLFRSLSAISYAMATIACQGYIAQTAPAGGRARAMAIFVGSIMLAAICGTAIGGVLADRIGYRATFLIAAGLIPLAAALLLVLLDDPPVQWVKPDPDKGSQSGWRAFQALLGNPRFVALMLGSAIPAKMILTGFLFFLTPLYLRHLGYDTATSGRVMMSYFVLMILLGPLAARWADHSDRHRSFVILGGLLSGTGVLGVLYWNDLWAVLAGVTALGLGQALLTAPTLALIPEICERECQRFGQATVLSALRVIERIGSVAGPLLAAWVLGRFGYAGSAAGSGVIVITGSVLLGLGLLALGDGRRAVPGRGLP</sequence>
<dbReference type="InterPro" id="IPR036259">
    <property type="entry name" value="MFS_trans_sf"/>
</dbReference>
<evidence type="ECO:0000313" key="8">
    <source>
        <dbReference type="EMBL" id="CDH46200.1"/>
    </source>
</evidence>
<evidence type="ECO:0000259" key="7">
    <source>
        <dbReference type="PROSITE" id="PS50850"/>
    </source>
</evidence>
<feature type="transmembrane region" description="Helical" evidence="6">
    <location>
        <begin position="574"/>
        <end position="591"/>
    </location>
</feature>
<reference evidence="8 9" key="1">
    <citation type="journal article" date="2014" name="ISME J.">
        <title>Candidatus Competibacter-lineage genomes retrieved from metagenomes reveal functional metabolic diversity.</title>
        <authorList>
            <person name="McIlroy S.J."/>
            <person name="Albertsen M."/>
            <person name="Andresen E.K."/>
            <person name="Saunders A.M."/>
            <person name="Kristiansen R."/>
            <person name="Stokholm-Bjerregaard M."/>
            <person name="Nielsen K.L."/>
            <person name="Nielsen P.H."/>
        </authorList>
    </citation>
    <scope>NUCLEOTIDE SEQUENCE [LARGE SCALE GENOMIC DNA]</scope>
    <source>
        <strain evidence="8 9">Run_B_J11</strain>
    </source>
</reference>
<dbReference type="EMBL" id="CBTK010000253">
    <property type="protein sequence ID" value="CDH46200.1"/>
    <property type="molecule type" value="Genomic_DNA"/>
</dbReference>
<dbReference type="CDD" id="cd17325">
    <property type="entry name" value="MFS_MdtG_SLC18_like"/>
    <property type="match status" value="1"/>
</dbReference>
<dbReference type="Proteomes" id="UP000019184">
    <property type="component" value="Unassembled WGS sequence"/>
</dbReference>
<evidence type="ECO:0000256" key="3">
    <source>
        <dbReference type="ARBA" id="ARBA00022692"/>
    </source>
</evidence>
<feature type="transmembrane region" description="Helical" evidence="6">
    <location>
        <begin position="420"/>
        <end position="441"/>
    </location>
</feature>
<feature type="transmembrane region" description="Helical" evidence="6">
    <location>
        <begin position="627"/>
        <end position="650"/>
    </location>
</feature>
<evidence type="ECO:0000256" key="1">
    <source>
        <dbReference type="ARBA" id="ARBA00004141"/>
    </source>
</evidence>
<feature type="transmembrane region" description="Helical" evidence="6">
    <location>
        <begin position="671"/>
        <end position="691"/>
    </location>
</feature>
<keyword evidence="4 6" id="KW-1133">Transmembrane helix</keyword>
<dbReference type="SUPFAM" id="SSF103473">
    <property type="entry name" value="MFS general substrate transporter"/>
    <property type="match status" value="1"/>
</dbReference>
<evidence type="ECO:0000313" key="9">
    <source>
        <dbReference type="Proteomes" id="UP000019184"/>
    </source>
</evidence>
<keyword evidence="5 6" id="KW-0472">Membrane</keyword>
<feature type="transmembrane region" description="Helical" evidence="6">
    <location>
        <begin position="603"/>
        <end position="621"/>
    </location>
</feature>
<dbReference type="Gene3D" id="6.10.340.10">
    <property type="match status" value="1"/>
</dbReference>
<feature type="transmembrane region" description="Helical" evidence="6">
    <location>
        <begin position="37"/>
        <end position="58"/>
    </location>
</feature>
<dbReference type="AlphaFoldDB" id="A0A7U7J5B5"/>
<feature type="transmembrane region" description="Helical" evidence="6">
    <location>
        <begin position="481"/>
        <end position="503"/>
    </location>
</feature>
<feature type="transmembrane region" description="Helical" evidence="6">
    <location>
        <begin position="365"/>
        <end position="383"/>
    </location>
</feature>
<feature type="domain" description="Major facilitator superfamily (MFS) profile" evidence="7">
    <location>
        <begin position="319"/>
        <end position="724"/>
    </location>
</feature>
<dbReference type="InterPro" id="IPR050930">
    <property type="entry name" value="MFS_Vesicular_Transporter"/>
</dbReference>
<comment type="caution">
    <text evidence="8">The sequence shown here is derived from an EMBL/GenBank/DDBJ whole genome shotgun (WGS) entry which is preliminary data.</text>
</comment>
<gene>
    <name evidence="8" type="ORF">BN874_390027</name>
</gene>
<keyword evidence="3 6" id="KW-0812">Transmembrane</keyword>
<dbReference type="Pfam" id="PF07690">
    <property type="entry name" value="MFS_1"/>
    <property type="match status" value="1"/>
</dbReference>
<feature type="transmembrane region" description="Helical" evidence="6">
    <location>
        <begin position="395"/>
        <end position="414"/>
    </location>
</feature>